<dbReference type="InterPro" id="IPR036890">
    <property type="entry name" value="HATPase_C_sf"/>
</dbReference>
<keyword evidence="3" id="KW-0547">Nucleotide-binding</keyword>
<dbReference type="SUPFAM" id="SSF55874">
    <property type="entry name" value="ATPase domain of HSP90 chaperone/DNA topoisomerase II/histidine kinase"/>
    <property type="match status" value="1"/>
</dbReference>
<feature type="domain" description="PAS" evidence="9">
    <location>
        <begin position="464"/>
        <end position="534"/>
    </location>
</feature>
<gene>
    <name evidence="10" type="ORF">EI77_02317</name>
</gene>
<dbReference type="CDD" id="cd00130">
    <property type="entry name" value="PAS"/>
    <property type="match status" value="2"/>
</dbReference>
<proteinExistence type="predicted"/>
<keyword evidence="4" id="KW-0418">Kinase</keyword>
<dbReference type="InterPro" id="IPR005467">
    <property type="entry name" value="His_kinase_dom"/>
</dbReference>
<dbReference type="Pfam" id="PF13426">
    <property type="entry name" value="PAS_9"/>
    <property type="match status" value="1"/>
</dbReference>
<keyword evidence="2" id="KW-0808">Transferase</keyword>
<dbReference type="PANTHER" id="PTHR43065">
    <property type="entry name" value="SENSOR HISTIDINE KINASE"/>
    <property type="match status" value="1"/>
</dbReference>
<dbReference type="PANTHER" id="PTHR43065:SF23">
    <property type="entry name" value="SENSOR HISTIDINE KINASE PDTAS"/>
    <property type="match status" value="1"/>
</dbReference>
<dbReference type="GO" id="GO:0016301">
    <property type="term" value="F:kinase activity"/>
    <property type="evidence" value="ECO:0007669"/>
    <property type="project" value="UniProtKB-KW"/>
</dbReference>
<dbReference type="InterPro" id="IPR013767">
    <property type="entry name" value="PAS_fold"/>
</dbReference>
<evidence type="ECO:0000313" key="11">
    <source>
        <dbReference type="Proteomes" id="UP000295662"/>
    </source>
</evidence>
<dbReference type="InterPro" id="IPR011495">
    <property type="entry name" value="Sig_transdc_His_kin_sub2_dim/P"/>
</dbReference>
<evidence type="ECO:0000256" key="2">
    <source>
        <dbReference type="ARBA" id="ARBA00022679"/>
    </source>
</evidence>
<dbReference type="AlphaFoldDB" id="A0A4R7S1V0"/>
<dbReference type="Pfam" id="PF07568">
    <property type="entry name" value="HisKA_2"/>
    <property type="match status" value="1"/>
</dbReference>
<dbReference type="Gene3D" id="3.30.565.10">
    <property type="entry name" value="Histidine kinase-like ATPase, C-terminal domain"/>
    <property type="match status" value="1"/>
</dbReference>
<feature type="domain" description="PAS" evidence="9">
    <location>
        <begin position="341"/>
        <end position="377"/>
    </location>
</feature>
<reference evidence="10 11" key="1">
    <citation type="submission" date="2019-03" db="EMBL/GenBank/DDBJ databases">
        <title>Genomic Encyclopedia of Archaeal and Bacterial Type Strains, Phase II (KMG-II): from individual species to whole genera.</title>
        <authorList>
            <person name="Goeker M."/>
        </authorList>
    </citation>
    <scope>NUCLEOTIDE SEQUENCE [LARGE SCALE GENOMIC DNA]</scope>
    <source>
        <strain evidence="10 11">ATCC 25309</strain>
    </source>
</reference>
<dbReference type="InterPro" id="IPR035965">
    <property type="entry name" value="PAS-like_dom_sf"/>
</dbReference>
<dbReference type="GO" id="GO:0000160">
    <property type="term" value="P:phosphorelay signal transduction system"/>
    <property type="evidence" value="ECO:0007669"/>
    <property type="project" value="UniProtKB-KW"/>
</dbReference>
<dbReference type="PROSITE" id="PS50109">
    <property type="entry name" value="HIS_KIN"/>
    <property type="match status" value="1"/>
</dbReference>
<accession>A0A4R7S1V0</accession>
<dbReference type="SMART" id="SM00091">
    <property type="entry name" value="PAS"/>
    <property type="match status" value="4"/>
</dbReference>
<dbReference type="InterPro" id="IPR003594">
    <property type="entry name" value="HATPase_dom"/>
</dbReference>
<dbReference type="EMBL" id="SOCA01000003">
    <property type="protein sequence ID" value="TDU71195.1"/>
    <property type="molecule type" value="Genomic_DNA"/>
</dbReference>
<dbReference type="GO" id="GO:0006355">
    <property type="term" value="P:regulation of DNA-templated transcription"/>
    <property type="evidence" value="ECO:0007669"/>
    <property type="project" value="InterPro"/>
</dbReference>
<dbReference type="NCBIfam" id="TIGR00229">
    <property type="entry name" value="sensory_box"/>
    <property type="match status" value="1"/>
</dbReference>
<keyword evidence="5" id="KW-0067">ATP-binding</keyword>
<evidence type="ECO:0000259" key="9">
    <source>
        <dbReference type="PROSITE" id="PS50112"/>
    </source>
</evidence>
<name>A0A4R7S1V0_9BACT</name>
<evidence type="ECO:0000256" key="7">
    <source>
        <dbReference type="SAM" id="Coils"/>
    </source>
</evidence>
<dbReference type="Gene3D" id="3.30.450.20">
    <property type="entry name" value="PAS domain"/>
    <property type="match status" value="4"/>
</dbReference>
<keyword evidence="11" id="KW-1185">Reference proteome</keyword>
<evidence type="ECO:0000256" key="3">
    <source>
        <dbReference type="ARBA" id="ARBA00022741"/>
    </source>
</evidence>
<feature type="coiled-coil region" evidence="7">
    <location>
        <begin position="307"/>
        <end position="334"/>
    </location>
</feature>
<sequence>MEDAGEGIRPAEDMEVVLGVLIENAPVAMAMFDDQMHYMLANRSWIEEFSLQGVHPLIGRSQYDVFPVMHPGWRQVYDRALQGHVVRSEHDALSGPDGRRVVYRWEVRPWRRKKDASVGGLMVTCEKFGNAAALQALVPEGEPPVESKEEKAPHLQLVNTNLPMVMLDEMGIVQQTNTAAAEMGLSRGIQEGASAFWEVFADPREASRLQLSWGGVLEKLAGEARSTGWVMEMPAMQRQIFTDAEKAPPQRWLITHCEGGEAKRYLAMLLPAMAAPPAPPRVNFTAPPNLPAIANAVASISQPQAESSSQALEMRRLQDELARARQELRTLHEAERVFTQRDSRVRQYLDALPCGVLVLDDLGTPLYQNEPLTKLLGRPLRREETVENWLSAACPNDEHRTEVTLLWRDDVWRRQLTRIFSLATADGLLKELEFQPSGLPGGGLLVCIQDATEHCRHEEQLRATEAKFRTLLHECPVPVVLMDKAGSVFEVNHLAEILLGHPKTELRRYPLDAWLDPQDARARRETVRQMQESGERSTSLEVKVLQPGRESVPALLTLAQVLDSSGEPHCTVHFFQKKEAVKAVPSGIASAPGPVSAGLSSKRMGTSTERLLRTNVNGRIKEISPRGMELLGLTESDAKGRALHLHFRPSDPTGFYTELTRLAQSSDPVSTLDCFTRDGTRQSCHLRVVASGGGGFDFDLYDASIAGIPTENSFGPAFTGMDPNSQPLFQTLLTSAWPVADLSREKLLLSETHHRIKNHLQIISSLLNLESNTITDSTARTALRSSQNRVRAIAELHQHLYQIALGTAENFSVFASGLVQRLRDCYDISPERVAVRLDLEEGNIQQEWLMPLALTLNETLSNSFEHGFPGDRSGAVKVNLTFGSQGGRLVVSDDGAGFPPDFSAAASPGLGLKILAVFAEQMRGQLNVGASNSGGTEIQLRFPIAYADI</sequence>
<dbReference type="PROSITE" id="PS50112">
    <property type="entry name" value="PAS"/>
    <property type="match status" value="3"/>
</dbReference>
<dbReference type="InterPro" id="IPR000014">
    <property type="entry name" value="PAS"/>
</dbReference>
<dbReference type="Pfam" id="PF13188">
    <property type="entry name" value="PAS_8"/>
    <property type="match status" value="1"/>
</dbReference>
<feature type="domain" description="PAS" evidence="9">
    <location>
        <begin position="611"/>
        <end position="666"/>
    </location>
</feature>
<feature type="domain" description="Histidine kinase" evidence="8">
    <location>
        <begin position="751"/>
        <end position="946"/>
    </location>
</feature>
<organism evidence="10 11">
    <name type="scientific">Prosthecobacter fusiformis</name>
    <dbReference type="NCBI Taxonomy" id="48464"/>
    <lineage>
        <taxon>Bacteria</taxon>
        <taxon>Pseudomonadati</taxon>
        <taxon>Verrucomicrobiota</taxon>
        <taxon>Verrucomicrobiia</taxon>
        <taxon>Verrucomicrobiales</taxon>
        <taxon>Verrucomicrobiaceae</taxon>
        <taxon>Prosthecobacter</taxon>
    </lineage>
</organism>
<dbReference type="Pfam" id="PF08448">
    <property type="entry name" value="PAS_4"/>
    <property type="match status" value="1"/>
</dbReference>
<dbReference type="SUPFAM" id="SSF55785">
    <property type="entry name" value="PYP-like sensor domain (PAS domain)"/>
    <property type="match status" value="4"/>
</dbReference>
<dbReference type="Pfam" id="PF02518">
    <property type="entry name" value="HATPase_c"/>
    <property type="match status" value="1"/>
</dbReference>
<dbReference type="RefSeq" id="WP_166647192.1">
    <property type="nucleotide sequence ID" value="NZ_SOCA01000003.1"/>
</dbReference>
<evidence type="ECO:0000259" key="8">
    <source>
        <dbReference type="PROSITE" id="PS50109"/>
    </source>
</evidence>
<comment type="caution">
    <text evidence="10">The sequence shown here is derived from an EMBL/GenBank/DDBJ whole genome shotgun (WGS) entry which is preliminary data.</text>
</comment>
<keyword evidence="6" id="KW-0902">Two-component regulatory system</keyword>
<dbReference type="InterPro" id="IPR013656">
    <property type="entry name" value="PAS_4"/>
</dbReference>
<keyword evidence="7" id="KW-0175">Coiled coil</keyword>
<evidence type="ECO:0000256" key="6">
    <source>
        <dbReference type="ARBA" id="ARBA00023012"/>
    </source>
</evidence>
<dbReference type="SMART" id="SM00387">
    <property type="entry name" value="HATPase_c"/>
    <property type="match status" value="1"/>
</dbReference>
<dbReference type="Proteomes" id="UP000295662">
    <property type="component" value="Unassembled WGS sequence"/>
</dbReference>
<evidence type="ECO:0000313" key="10">
    <source>
        <dbReference type="EMBL" id="TDU71195.1"/>
    </source>
</evidence>
<evidence type="ECO:0000256" key="1">
    <source>
        <dbReference type="ARBA" id="ARBA00022553"/>
    </source>
</evidence>
<keyword evidence="1" id="KW-0597">Phosphoprotein</keyword>
<evidence type="ECO:0000256" key="4">
    <source>
        <dbReference type="ARBA" id="ARBA00022777"/>
    </source>
</evidence>
<dbReference type="Pfam" id="PF00989">
    <property type="entry name" value="PAS"/>
    <property type="match status" value="1"/>
</dbReference>
<evidence type="ECO:0000256" key="5">
    <source>
        <dbReference type="ARBA" id="ARBA00022840"/>
    </source>
</evidence>
<protein>
    <submittedName>
        <fullName evidence="10">PAS domain S-box-containing protein</fullName>
    </submittedName>
</protein>
<dbReference type="GO" id="GO:0005524">
    <property type="term" value="F:ATP binding"/>
    <property type="evidence" value="ECO:0007669"/>
    <property type="project" value="UniProtKB-KW"/>
</dbReference>